<accession>A0AAV9ZXR1</accession>
<dbReference type="EMBL" id="JAWWNJ010000100">
    <property type="protein sequence ID" value="KAK6995985.1"/>
    <property type="molecule type" value="Genomic_DNA"/>
</dbReference>
<gene>
    <name evidence="2" type="ORF">R3P38DRAFT_3073741</name>
</gene>
<proteinExistence type="predicted"/>
<evidence type="ECO:0000313" key="3">
    <source>
        <dbReference type="Proteomes" id="UP001362999"/>
    </source>
</evidence>
<evidence type="ECO:0000313" key="2">
    <source>
        <dbReference type="EMBL" id="KAK6995985.1"/>
    </source>
</evidence>
<dbReference type="Proteomes" id="UP001362999">
    <property type="component" value="Unassembled WGS sequence"/>
</dbReference>
<dbReference type="AlphaFoldDB" id="A0AAV9ZXR1"/>
<reference evidence="2 3" key="1">
    <citation type="journal article" date="2024" name="J Genomics">
        <title>Draft genome sequencing and assembly of Favolaschia claudopus CIRM-BRFM 2984 isolated from oak limbs.</title>
        <authorList>
            <person name="Navarro D."/>
            <person name="Drula E."/>
            <person name="Chaduli D."/>
            <person name="Cazenave R."/>
            <person name="Ahrendt S."/>
            <person name="Wang J."/>
            <person name="Lipzen A."/>
            <person name="Daum C."/>
            <person name="Barry K."/>
            <person name="Grigoriev I.V."/>
            <person name="Favel A."/>
            <person name="Rosso M.N."/>
            <person name="Martin F."/>
        </authorList>
    </citation>
    <scope>NUCLEOTIDE SEQUENCE [LARGE SCALE GENOMIC DNA]</scope>
    <source>
        <strain evidence="2 3">CIRM-BRFM 2984</strain>
    </source>
</reference>
<feature type="region of interest" description="Disordered" evidence="1">
    <location>
        <begin position="38"/>
        <end position="60"/>
    </location>
</feature>
<organism evidence="2 3">
    <name type="scientific">Favolaschia claudopus</name>
    <dbReference type="NCBI Taxonomy" id="2862362"/>
    <lineage>
        <taxon>Eukaryota</taxon>
        <taxon>Fungi</taxon>
        <taxon>Dikarya</taxon>
        <taxon>Basidiomycota</taxon>
        <taxon>Agaricomycotina</taxon>
        <taxon>Agaricomycetes</taxon>
        <taxon>Agaricomycetidae</taxon>
        <taxon>Agaricales</taxon>
        <taxon>Marasmiineae</taxon>
        <taxon>Mycenaceae</taxon>
        <taxon>Favolaschia</taxon>
    </lineage>
</organism>
<comment type="caution">
    <text evidence="2">The sequence shown here is derived from an EMBL/GenBank/DDBJ whole genome shotgun (WGS) entry which is preliminary data.</text>
</comment>
<sequence length="266" mass="27421">MRVGRASASGASASGSGSEYRKLTSIALVFGSRGNNDSVGSRATGMSTETRGRGGGGESGGEGRWVCVGDCGWGCLGGGVVGRLVSIMETSMRGAVGVGVENEEIGVDMGMGNAVVVAPGVWGCERVGSRGMCAVEEEEVEAQKAGEGGMEVSMSSSCAGWMSISWPSSSSVEKRTSRSEEEETRGRSRVERDLLVLVLAREKVVLVSLESPSKPKSRRGTASGPWRSGGRKPGEAGAEGAWCVVINASCCSCSSLGSWSWSCVGW</sequence>
<feature type="region of interest" description="Disordered" evidence="1">
    <location>
        <begin position="212"/>
        <end position="233"/>
    </location>
</feature>
<protein>
    <submittedName>
        <fullName evidence="2">Uncharacterized protein</fullName>
    </submittedName>
</protein>
<evidence type="ECO:0000256" key="1">
    <source>
        <dbReference type="SAM" id="MobiDB-lite"/>
    </source>
</evidence>
<keyword evidence="3" id="KW-1185">Reference proteome</keyword>
<name>A0AAV9ZXR1_9AGAR</name>